<dbReference type="InterPro" id="IPR013766">
    <property type="entry name" value="Thioredoxin_domain"/>
</dbReference>
<dbReference type="Gene3D" id="3.40.30.10">
    <property type="entry name" value="Glutaredoxin"/>
    <property type="match status" value="1"/>
</dbReference>
<sequence>MAEERKITSFTTPILVALLVVAAFLVGTFFTKIQYLEKGKGGTAQITPTPEVAGGKEPAEALPTTIGGFLVTKNEVCKENDQPLVYFFGSSTCPHCTWEKPVMQRVAKKFTGYITYHENFDGQADQDVLERFKDINPGYVPFLVFGCKYVRVGSGETAGEAEEEKNLTALICKLTNGQPEKVCVGVKDLLEQIK</sequence>
<keyword evidence="1" id="KW-1133">Transmembrane helix</keyword>
<evidence type="ECO:0000313" key="3">
    <source>
        <dbReference type="EMBL" id="PIU28806.1"/>
    </source>
</evidence>
<keyword evidence="1" id="KW-0472">Membrane</keyword>
<gene>
    <name evidence="3" type="ORF">COT08_00390</name>
</gene>
<dbReference type="Proteomes" id="UP000231669">
    <property type="component" value="Unassembled WGS sequence"/>
</dbReference>
<dbReference type="AlphaFoldDB" id="A0A2M6YF53"/>
<evidence type="ECO:0000259" key="2">
    <source>
        <dbReference type="PROSITE" id="PS51352"/>
    </source>
</evidence>
<organism evidence="3 4">
    <name type="scientific">Candidatus Woesebacteria bacterium CG07_land_8_20_14_0_80_44_9</name>
    <dbReference type="NCBI Taxonomy" id="1975058"/>
    <lineage>
        <taxon>Bacteria</taxon>
        <taxon>Candidatus Woeseibacteriota</taxon>
    </lineage>
</organism>
<reference evidence="4" key="1">
    <citation type="submission" date="2017-09" db="EMBL/GenBank/DDBJ databases">
        <title>Depth-based differentiation of microbial function through sediment-hosted aquifers and enrichment of novel symbionts in the deep terrestrial subsurface.</title>
        <authorList>
            <person name="Probst A.J."/>
            <person name="Ladd B."/>
            <person name="Jarett J.K."/>
            <person name="Geller-Mcgrath D.E."/>
            <person name="Sieber C.M.K."/>
            <person name="Emerson J.B."/>
            <person name="Anantharaman K."/>
            <person name="Thomas B.C."/>
            <person name="Malmstrom R."/>
            <person name="Stieglmeier M."/>
            <person name="Klingl A."/>
            <person name="Woyke T."/>
            <person name="Ryan C.M."/>
            <person name="Banfield J.F."/>
        </authorList>
    </citation>
    <scope>NUCLEOTIDE SEQUENCE [LARGE SCALE GENOMIC DNA]</scope>
</reference>
<protein>
    <recommendedName>
        <fullName evidence="2">Thioredoxin domain-containing protein</fullName>
    </recommendedName>
</protein>
<dbReference type="PROSITE" id="PS51354">
    <property type="entry name" value="GLUTAREDOXIN_2"/>
    <property type="match status" value="1"/>
</dbReference>
<dbReference type="EMBL" id="PEXE01000007">
    <property type="protein sequence ID" value="PIU28806.1"/>
    <property type="molecule type" value="Genomic_DNA"/>
</dbReference>
<accession>A0A2M6YF53</accession>
<name>A0A2M6YF53_9BACT</name>
<feature type="transmembrane region" description="Helical" evidence="1">
    <location>
        <begin position="12"/>
        <end position="30"/>
    </location>
</feature>
<proteinExistence type="predicted"/>
<dbReference type="InterPro" id="IPR036249">
    <property type="entry name" value="Thioredoxin-like_sf"/>
</dbReference>
<keyword evidence="1" id="KW-0812">Transmembrane</keyword>
<feature type="domain" description="Thioredoxin" evidence="2">
    <location>
        <begin position="51"/>
        <end position="194"/>
    </location>
</feature>
<evidence type="ECO:0000256" key="1">
    <source>
        <dbReference type="SAM" id="Phobius"/>
    </source>
</evidence>
<comment type="caution">
    <text evidence="3">The sequence shown here is derived from an EMBL/GenBank/DDBJ whole genome shotgun (WGS) entry which is preliminary data.</text>
</comment>
<evidence type="ECO:0000313" key="4">
    <source>
        <dbReference type="Proteomes" id="UP000231669"/>
    </source>
</evidence>
<dbReference type="PROSITE" id="PS51352">
    <property type="entry name" value="THIOREDOXIN_2"/>
    <property type="match status" value="1"/>
</dbReference>
<dbReference type="SUPFAM" id="SSF52833">
    <property type="entry name" value="Thioredoxin-like"/>
    <property type="match status" value="1"/>
</dbReference>